<dbReference type="InterPro" id="IPR012337">
    <property type="entry name" value="RNaseH-like_sf"/>
</dbReference>
<evidence type="ECO:0000259" key="4">
    <source>
        <dbReference type="SMART" id="SM00479"/>
    </source>
</evidence>
<evidence type="ECO:0000313" key="5">
    <source>
        <dbReference type="EMBL" id="QRE00413.1"/>
    </source>
</evidence>
<evidence type="ECO:0000313" key="6">
    <source>
        <dbReference type="Proteomes" id="UP000622430"/>
    </source>
</evidence>
<sequence>MIFTVFDTETTDLPRHPLAPLSIQPRIVEFAGIITNGREILSELEFMCNPSAPIAPGASKVSGITDEQVADKPDISEYFEELKNFFQPQTFGTIAGKFARVAHNLSFDRAMLEYDMKRRGKTLDDISFNENAIMVCTVEQTMFQFGRRMKLEQLWSRSRGEFTQKHRALDDVMRLHEVCIDYGIYEAIIGEQK</sequence>
<dbReference type="CDD" id="cd06127">
    <property type="entry name" value="DEDDh"/>
    <property type="match status" value="1"/>
</dbReference>
<keyword evidence="6" id="KW-1185">Reference proteome</keyword>
<reference evidence="5" key="1">
    <citation type="submission" date="2021-01" db="EMBL/GenBank/DDBJ databases">
        <authorList>
            <person name="Rakov C."/>
            <person name="Alkalay-Oren S."/>
            <person name="Coppenhagen-Glazer S."/>
            <person name="Hazan R."/>
        </authorList>
    </citation>
    <scope>NUCLEOTIDE SEQUENCE</scope>
</reference>
<keyword evidence="1" id="KW-0540">Nuclease</keyword>
<dbReference type="GO" id="GO:0008408">
    <property type="term" value="F:3'-5' exonuclease activity"/>
    <property type="evidence" value="ECO:0007669"/>
    <property type="project" value="TreeGrafter"/>
</dbReference>
<dbReference type="InterPro" id="IPR036397">
    <property type="entry name" value="RNaseH_sf"/>
</dbReference>
<evidence type="ECO:0000256" key="1">
    <source>
        <dbReference type="ARBA" id="ARBA00022722"/>
    </source>
</evidence>
<dbReference type="Proteomes" id="UP000622430">
    <property type="component" value="Segment"/>
</dbReference>
<accession>A0A889IR36</accession>
<evidence type="ECO:0000256" key="3">
    <source>
        <dbReference type="ARBA" id="ARBA00022839"/>
    </source>
</evidence>
<keyword evidence="2" id="KW-0378">Hydrolase</keyword>
<protein>
    <recommendedName>
        <fullName evidence="4">Exonuclease domain-containing protein</fullName>
    </recommendedName>
</protein>
<dbReference type="SUPFAM" id="SSF53098">
    <property type="entry name" value="Ribonuclease H-like"/>
    <property type="match status" value="1"/>
</dbReference>
<organism evidence="5 6">
    <name type="scientific">Burkholderia phage BCSR52</name>
    <dbReference type="NCBI Taxonomy" id="2805748"/>
    <lineage>
        <taxon>Viruses</taxon>
        <taxon>Duplodnaviria</taxon>
        <taxon>Heunggongvirae</taxon>
        <taxon>Uroviricota</taxon>
        <taxon>Caudoviricetes</taxon>
        <taxon>Lindbergviridae</taxon>
        <taxon>Irusalimvirus</taxon>
        <taxon>Irusalimvirus BCSR52</taxon>
    </lineage>
</organism>
<proteinExistence type="predicted"/>
<dbReference type="PANTHER" id="PTHR30231:SF4">
    <property type="entry name" value="PROTEIN NEN2"/>
    <property type="match status" value="1"/>
</dbReference>
<dbReference type="InterPro" id="IPR013520">
    <property type="entry name" value="Ribonucl_H"/>
</dbReference>
<dbReference type="GO" id="GO:0003676">
    <property type="term" value="F:nucleic acid binding"/>
    <property type="evidence" value="ECO:0007669"/>
    <property type="project" value="InterPro"/>
</dbReference>
<feature type="domain" description="Exonuclease" evidence="4">
    <location>
        <begin position="2"/>
        <end position="188"/>
    </location>
</feature>
<dbReference type="EMBL" id="MW460246">
    <property type="protein sequence ID" value="QRE00413.1"/>
    <property type="molecule type" value="Genomic_DNA"/>
</dbReference>
<dbReference type="Gene3D" id="3.30.420.10">
    <property type="entry name" value="Ribonuclease H-like superfamily/Ribonuclease H"/>
    <property type="match status" value="1"/>
</dbReference>
<dbReference type="SMART" id="SM00479">
    <property type="entry name" value="EXOIII"/>
    <property type="match status" value="1"/>
</dbReference>
<keyword evidence="3" id="KW-0269">Exonuclease</keyword>
<dbReference type="Pfam" id="PF00929">
    <property type="entry name" value="RNase_T"/>
    <property type="match status" value="1"/>
</dbReference>
<name>A0A889IR36_9CAUD</name>
<dbReference type="PANTHER" id="PTHR30231">
    <property type="entry name" value="DNA POLYMERASE III SUBUNIT EPSILON"/>
    <property type="match status" value="1"/>
</dbReference>
<evidence type="ECO:0000256" key="2">
    <source>
        <dbReference type="ARBA" id="ARBA00022801"/>
    </source>
</evidence>